<dbReference type="Proteomes" id="UP000001784">
    <property type="component" value="Chromosome"/>
</dbReference>
<accession>A0LI70</accession>
<reference evidence="1 2" key="1">
    <citation type="submission" date="2006-10" db="EMBL/GenBank/DDBJ databases">
        <title>Complete sequence of Syntrophobacter fumaroxidans MPOB.</title>
        <authorList>
            <consortium name="US DOE Joint Genome Institute"/>
            <person name="Copeland A."/>
            <person name="Lucas S."/>
            <person name="Lapidus A."/>
            <person name="Barry K."/>
            <person name="Detter J.C."/>
            <person name="Glavina del Rio T."/>
            <person name="Hammon N."/>
            <person name="Israni S."/>
            <person name="Pitluck S."/>
            <person name="Goltsman E.G."/>
            <person name="Martinez M."/>
            <person name="Schmutz J."/>
            <person name="Larimer F."/>
            <person name="Land M."/>
            <person name="Hauser L."/>
            <person name="Kyrpides N."/>
            <person name="Kim E."/>
            <person name="Boone D.R."/>
            <person name="Brockman F."/>
            <person name="Culley D."/>
            <person name="Ferry J."/>
            <person name="Gunsalus R."/>
            <person name="McInerney M.J."/>
            <person name="Morrison M."/>
            <person name="Plugge C."/>
            <person name="Rohlin L."/>
            <person name="Scholten J."/>
            <person name="Sieber J."/>
            <person name="Stams A.J.M."/>
            <person name="Worm P."/>
            <person name="Henstra A.M."/>
            <person name="Richardson P."/>
        </authorList>
    </citation>
    <scope>NUCLEOTIDE SEQUENCE [LARGE SCALE GENOMIC DNA]</scope>
    <source>
        <strain evidence="2">DSM 10017 / MPOB</strain>
    </source>
</reference>
<organism evidence="1 2">
    <name type="scientific">Syntrophobacter fumaroxidans (strain DSM 10017 / MPOB)</name>
    <dbReference type="NCBI Taxonomy" id="335543"/>
    <lineage>
        <taxon>Bacteria</taxon>
        <taxon>Pseudomonadati</taxon>
        <taxon>Thermodesulfobacteriota</taxon>
        <taxon>Syntrophobacteria</taxon>
        <taxon>Syntrophobacterales</taxon>
        <taxon>Syntrophobacteraceae</taxon>
        <taxon>Syntrophobacter</taxon>
    </lineage>
</organism>
<dbReference type="KEGG" id="sfu:Sfum_1431"/>
<protein>
    <submittedName>
        <fullName evidence="1">Uncharacterized protein</fullName>
    </submittedName>
</protein>
<evidence type="ECO:0000313" key="1">
    <source>
        <dbReference type="EMBL" id="ABK17122.1"/>
    </source>
</evidence>
<dbReference type="OrthoDB" id="262317at2"/>
<dbReference type="eggNOG" id="COG4886">
    <property type="taxonomic scope" value="Bacteria"/>
</dbReference>
<evidence type="ECO:0000313" key="2">
    <source>
        <dbReference type="Proteomes" id="UP000001784"/>
    </source>
</evidence>
<gene>
    <name evidence="1" type="ordered locus">Sfum_1431</name>
</gene>
<dbReference type="EMBL" id="CP000478">
    <property type="protein sequence ID" value="ABK17122.1"/>
    <property type="molecule type" value="Genomic_DNA"/>
</dbReference>
<sequence length="608" mass="68833" precursor="true">MKPASLRNVIFVLILAILTIPRAVDAAEVFQFATDEIRMEILSREVFEARFGGNPDVPRTDEEILALAAKIYSPLEVETPPAREGEAECGYPRITSLMAGLQNPAISDETRRRVDDLMAGAVPELPREEIFGHFKFKWTDNDSNELHNVTREDIRALSLYLNRYWNVYTDIFGIEPQCYEEYGEKLIDIKVFYFGDMGSTHNSLKYINLNSRSVAKDPCRRRSVSAHELFHRVQFTCGLEDPYPGVMWLAEGTAVWAMKWALAAGDVSPVYDYVNRMNEGLANPDKNLLLNRAYDSAHFWVYLADRAGWEAIRDAWKRYHSQAQKDPRAAVAAVVRAKLGLDFDHFLHKWHKTNYIQGLANAPSEYDYALEGTPHVTCEATRQLRRVQINAAHKISSNSTRFTFNGRVAPYGADYYRFALGDQLTRVRVRVTGEAAGNFSYFFMGVRSNKGQEPVKQSFAGQCEFYKTLKPGEWGQLIMIVAGRSEGGDYTVQVIPAPGDADCINGYWQKDGSIEFWHLAYDEVEDIIKGSYVGFPGCNLLVRGTYSAPNIEFTTTTDPARQDCYRVSIDGILAGCRWIYATRTTRYDSKGAFYLLKKVTAPSAPHEE</sequence>
<proteinExistence type="predicted"/>
<dbReference type="RefSeq" id="WP_011698293.1">
    <property type="nucleotide sequence ID" value="NC_008554.1"/>
</dbReference>
<name>A0LI70_SYNFM</name>
<dbReference type="InParanoid" id="A0LI70"/>
<dbReference type="STRING" id="335543.Sfum_1431"/>
<dbReference type="HOGENOM" id="CLU_441393_0_0_7"/>
<dbReference type="AlphaFoldDB" id="A0LI70"/>
<keyword evidence="2" id="KW-1185">Reference proteome</keyword>